<organism evidence="8 9">
    <name type="scientific">Chloroherpeton thalassium (strain ATCC 35110 / GB-78)</name>
    <dbReference type="NCBI Taxonomy" id="517418"/>
    <lineage>
        <taxon>Bacteria</taxon>
        <taxon>Pseudomonadati</taxon>
        <taxon>Chlorobiota</taxon>
        <taxon>Chlorobiia</taxon>
        <taxon>Chlorobiales</taxon>
        <taxon>Chloroherpetonaceae</taxon>
        <taxon>Chloroherpeton</taxon>
    </lineage>
</organism>
<evidence type="ECO:0000256" key="5">
    <source>
        <dbReference type="SAM" id="Phobius"/>
    </source>
</evidence>
<accession>B3QVJ9</accession>
<gene>
    <name evidence="8" type="ordered locus">Ctha_2147</name>
</gene>
<dbReference type="Proteomes" id="UP000001208">
    <property type="component" value="Chromosome"/>
</dbReference>
<dbReference type="InterPro" id="IPR012480">
    <property type="entry name" value="Hepar_II_III_C"/>
</dbReference>
<dbReference type="PANTHER" id="PTHR39210">
    <property type="entry name" value="HEPARIN-SULFATE LYASE"/>
    <property type="match status" value="1"/>
</dbReference>
<evidence type="ECO:0000256" key="2">
    <source>
        <dbReference type="ARBA" id="ARBA00022729"/>
    </source>
</evidence>
<keyword evidence="9" id="KW-1185">Reference proteome</keyword>
<evidence type="ECO:0000256" key="4">
    <source>
        <dbReference type="ARBA" id="ARBA00023239"/>
    </source>
</evidence>
<dbReference type="InterPro" id="IPR031680">
    <property type="entry name" value="Hepar_II_III_N"/>
</dbReference>
<keyword evidence="2" id="KW-0732">Signal</keyword>
<dbReference type="InterPro" id="IPR008929">
    <property type="entry name" value="Chondroitin_lyas"/>
</dbReference>
<dbReference type="Gene3D" id="1.50.10.100">
    <property type="entry name" value="Chondroitin AC/alginate lyase"/>
    <property type="match status" value="1"/>
</dbReference>
<dbReference type="Pfam" id="PF16889">
    <property type="entry name" value="Hepar_II_III_N"/>
    <property type="match status" value="1"/>
</dbReference>
<evidence type="ECO:0000259" key="6">
    <source>
        <dbReference type="Pfam" id="PF07940"/>
    </source>
</evidence>
<dbReference type="Pfam" id="PF07940">
    <property type="entry name" value="Hepar_II_III_C"/>
    <property type="match status" value="1"/>
</dbReference>
<dbReference type="HOGENOM" id="CLU_022012_1_0_10"/>
<proteinExistence type="predicted"/>
<dbReference type="RefSeq" id="WP_012500682.1">
    <property type="nucleotide sequence ID" value="NC_011026.1"/>
</dbReference>
<keyword evidence="5" id="KW-0812">Transmembrane</keyword>
<dbReference type="GO" id="GO:0042597">
    <property type="term" value="C:periplasmic space"/>
    <property type="evidence" value="ECO:0007669"/>
    <property type="project" value="UniProtKB-SubCell"/>
</dbReference>
<evidence type="ECO:0000256" key="3">
    <source>
        <dbReference type="ARBA" id="ARBA00022764"/>
    </source>
</evidence>
<dbReference type="Gene3D" id="2.70.98.70">
    <property type="match status" value="1"/>
</dbReference>
<dbReference type="KEGG" id="cts:Ctha_2147"/>
<dbReference type="eggNOG" id="COG5360">
    <property type="taxonomic scope" value="Bacteria"/>
</dbReference>
<keyword evidence="5" id="KW-0472">Membrane</keyword>
<reference evidence="8 9" key="1">
    <citation type="submission" date="2008-06" db="EMBL/GenBank/DDBJ databases">
        <title>Complete sequence of Chloroherpeton thalassium ATCC 35110.</title>
        <authorList>
            <consortium name="US DOE Joint Genome Institute"/>
            <person name="Lucas S."/>
            <person name="Copeland A."/>
            <person name="Lapidus A."/>
            <person name="Glavina del Rio T."/>
            <person name="Dalin E."/>
            <person name="Tice H."/>
            <person name="Bruce D."/>
            <person name="Goodwin L."/>
            <person name="Pitluck S."/>
            <person name="Schmutz J."/>
            <person name="Larimer F."/>
            <person name="Land M."/>
            <person name="Hauser L."/>
            <person name="Kyrpides N."/>
            <person name="Mikhailova N."/>
            <person name="Liu Z."/>
            <person name="Li T."/>
            <person name="Zhao F."/>
            <person name="Overmann J."/>
            <person name="Bryant D.A."/>
            <person name="Richardson P."/>
        </authorList>
    </citation>
    <scope>NUCLEOTIDE SEQUENCE [LARGE SCALE GENOMIC DNA]</scope>
    <source>
        <strain evidence="9">ATCC 35110 / GB-78</strain>
    </source>
</reference>
<evidence type="ECO:0000256" key="1">
    <source>
        <dbReference type="ARBA" id="ARBA00004418"/>
    </source>
</evidence>
<dbReference type="PANTHER" id="PTHR39210:SF1">
    <property type="entry name" value="HEPARIN-SULFATE LYASE"/>
    <property type="match status" value="1"/>
</dbReference>
<dbReference type="GO" id="GO:0016829">
    <property type="term" value="F:lyase activity"/>
    <property type="evidence" value="ECO:0007669"/>
    <property type="project" value="UniProtKB-KW"/>
</dbReference>
<name>B3QVJ9_CHLT3</name>
<dbReference type="SUPFAM" id="SSF48230">
    <property type="entry name" value="Chondroitin AC/alginate lyase"/>
    <property type="match status" value="1"/>
</dbReference>
<protein>
    <submittedName>
        <fullName evidence="8">Heparinase II/III family protein</fullName>
    </submittedName>
</protein>
<dbReference type="STRING" id="517418.Ctha_2147"/>
<dbReference type="OrthoDB" id="7335480at2"/>
<evidence type="ECO:0000259" key="7">
    <source>
        <dbReference type="Pfam" id="PF16889"/>
    </source>
</evidence>
<keyword evidence="5" id="KW-1133">Transmembrane helix</keyword>
<keyword evidence="4" id="KW-0456">Lyase</keyword>
<dbReference type="AlphaFoldDB" id="B3QVJ9"/>
<evidence type="ECO:0000313" key="8">
    <source>
        <dbReference type="EMBL" id="ACF14599.1"/>
    </source>
</evidence>
<feature type="domain" description="Heparinase II/III-like C-terminal" evidence="6">
    <location>
        <begin position="399"/>
        <end position="556"/>
    </location>
</feature>
<sequence>MRKIYLYITTIFKLGIFNVFYVVWYKFSLKIGGRKFLFKKEIFRNDEPFFSEATIERLNYNEDWKNELLNDANKIINGEVRYYAYHWKNIGSPPDWFLNPFNNTRYPNSEQHWTSLPDFATSVGDIKNVWEASRFEWVVTLARAYAVTGEKKYLNALNTWLADWVEKNPLNIGPNWKCGQEASIRLFNLLNASFILRQNNAPSESLKCFVNASLLRISKNIRYAISQDNNHGTSEAIGLFIGGLWLQTFDEKKYGDAKKIAEKGRFWLENRVKKLIADGGGFSQHSVTYHRVMLDSLCFAEFWRRALSAKPFSEGFYHKVKASIDWLASLTDEYSGNAPNLGSNDGAFLLNFHSCAYRDFRPTLQFSAHLFYETSLFPSGCYDETLYWMGLKRQKEMASEKKNFSSEGYTVLRNDNSWALIKWPFYKFRPSHNDVFHIDLWYKGHNVFCDAGSFSYNPDNNFKHDLKSVRFHNTVFFDGHEQMPKLSRFLLANWLKPEIIAPIDATKQNSKKWSGSYKDSFGNRHERSVEVFDSVWEITDSLTGNFKEAVIGFNLNVSDCIINGSNVMSDCFEILCPENLELKIFDTVASDYYYEVHSIKKMEMKIKKQGKYITKIKLKNEGFAGKER</sequence>
<comment type="subcellular location">
    <subcellularLocation>
        <location evidence="1">Periplasm</location>
    </subcellularLocation>
</comment>
<evidence type="ECO:0000313" key="9">
    <source>
        <dbReference type="Proteomes" id="UP000001208"/>
    </source>
</evidence>
<feature type="transmembrane region" description="Helical" evidence="5">
    <location>
        <begin position="6"/>
        <end position="25"/>
    </location>
</feature>
<keyword evidence="3" id="KW-0574">Periplasm</keyword>
<feature type="domain" description="Heparin-sulfate lyase N-terminal" evidence="7">
    <location>
        <begin position="126"/>
        <end position="329"/>
    </location>
</feature>
<dbReference type="EMBL" id="CP001100">
    <property type="protein sequence ID" value="ACF14599.1"/>
    <property type="molecule type" value="Genomic_DNA"/>
</dbReference>